<dbReference type="GO" id="GO:2001069">
    <property type="term" value="F:glycogen binding"/>
    <property type="evidence" value="ECO:0007669"/>
    <property type="project" value="TreeGrafter"/>
</dbReference>
<dbReference type="GO" id="GO:0008157">
    <property type="term" value="F:protein phosphatase 1 binding"/>
    <property type="evidence" value="ECO:0007669"/>
    <property type="project" value="TreeGrafter"/>
</dbReference>
<dbReference type="AlphaFoldDB" id="A0A922M577"/>
<dbReference type="Proteomes" id="UP000814243">
    <property type="component" value="Unassembled WGS sequence"/>
</dbReference>
<dbReference type="GO" id="GO:0005979">
    <property type="term" value="P:regulation of glycogen biosynthetic process"/>
    <property type="evidence" value="ECO:0007669"/>
    <property type="project" value="TreeGrafter"/>
</dbReference>
<evidence type="ECO:0000259" key="1">
    <source>
        <dbReference type="PROSITE" id="PS51159"/>
    </source>
</evidence>
<dbReference type="PANTHER" id="PTHR12307">
    <property type="entry name" value="PROTEIN PHOSPHATASE 1 REGULATORY SUBUNIT"/>
    <property type="match status" value="1"/>
</dbReference>
<feature type="domain" description="CBM21" evidence="1">
    <location>
        <begin position="160"/>
        <end position="269"/>
    </location>
</feature>
<proteinExistence type="predicted"/>
<gene>
    <name evidence="2" type="ORF">HF086_016073</name>
</gene>
<comment type="caution">
    <text evidence="2">The sequence shown here is derived from an EMBL/GenBank/DDBJ whole genome shotgun (WGS) entry which is preliminary data.</text>
</comment>
<dbReference type="Gene3D" id="2.60.40.2440">
    <property type="entry name" value="Carbohydrate binding type-21 domain"/>
    <property type="match status" value="1"/>
</dbReference>
<reference evidence="2" key="1">
    <citation type="journal article" date="2021" name="G3 (Bethesda)">
        <title>Genome and transcriptome analysis of the beet armyworm Spodoptera exigua reveals targets for pest control. .</title>
        <authorList>
            <person name="Simon S."/>
            <person name="Breeschoten T."/>
            <person name="Jansen H.J."/>
            <person name="Dirks R.P."/>
            <person name="Schranz M.E."/>
            <person name="Ros V.I.D."/>
        </authorList>
    </citation>
    <scope>NUCLEOTIDE SEQUENCE</scope>
    <source>
        <strain evidence="2">TB_SE_WUR_2020</strain>
    </source>
</reference>
<organism evidence="2 3">
    <name type="scientific">Spodoptera exigua</name>
    <name type="common">Beet armyworm</name>
    <name type="synonym">Noctua fulgens</name>
    <dbReference type="NCBI Taxonomy" id="7107"/>
    <lineage>
        <taxon>Eukaryota</taxon>
        <taxon>Metazoa</taxon>
        <taxon>Ecdysozoa</taxon>
        <taxon>Arthropoda</taxon>
        <taxon>Hexapoda</taxon>
        <taxon>Insecta</taxon>
        <taxon>Pterygota</taxon>
        <taxon>Neoptera</taxon>
        <taxon>Endopterygota</taxon>
        <taxon>Lepidoptera</taxon>
        <taxon>Glossata</taxon>
        <taxon>Ditrysia</taxon>
        <taxon>Noctuoidea</taxon>
        <taxon>Noctuidae</taxon>
        <taxon>Amphipyrinae</taxon>
        <taxon>Spodoptera</taxon>
    </lineage>
</organism>
<dbReference type="InterPro" id="IPR038175">
    <property type="entry name" value="CBM21_dom_sf"/>
</dbReference>
<dbReference type="GO" id="GO:0000164">
    <property type="term" value="C:protein phosphatase type 1 complex"/>
    <property type="evidence" value="ECO:0007669"/>
    <property type="project" value="TreeGrafter"/>
</dbReference>
<dbReference type="PANTHER" id="PTHR12307:SF48">
    <property type="entry name" value="PROTEIN PHOSPHATASE 1 REGULATORY SUBUNIT"/>
    <property type="match status" value="1"/>
</dbReference>
<dbReference type="PROSITE" id="PS51159">
    <property type="entry name" value="CBM21"/>
    <property type="match status" value="1"/>
</dbReference>
<dbReference type="InterPro" id="IPR050782">
    <property type="entry name" value="PP1_regulatory_subunit_3"/>
</dbReference>
<protein>
    <recommendedName>
        <fullName evidence="1">CBM21 domain-containing protein</fullName>
    </recommendedName>
</protein>
<evidence type="ECO:0000313" key="2">
    <source>
        <dbReference type="EMBL" id="KAH9630569.1"/>
    </source>
</evidence>
<dbReference type="Pfam" id="PF03370">
    <property type="entry name" value="CBM_21"/>
    <property type="match status" value="1"/>
</dbReference>
<name>A0A922M577_SPOEX</name>
<dbReference type="InterPro" id="IPR005036">
    <property type="entry name" value="CBM21_dom"/>
</dbReference>
<evidence type="ECO:0000313" key="3">
    <source>
        <dbReference type="Proteomes" id="UP000814243"/>
    </source>
</evidence>
<accession>A0A922M577</accession>
<sequence>MPFSIRRTVVEYRRVCVTEMCAAIDMLASESFYGHSPPAGFLSDYSIQAPRRPTKLTSRGFSAPCLTPLKPVHLTLKSAPRSCIRISNEKKKKKVVFADDRGFALEHIKFMTEPSHVPPYWALRIVSSPPSERKPPPKPADLWETRFVQPASDYVEFRRRITQDCVSLENVIIKQDECAVDGTVKVKNLDFAKEVFVRTSSDGWLTSEDTFCAFVETGPLNQNGVSTYDTFGFRLQLPIHSRRLDFCVCFKCKGQEFWDNNGGSNYTIEKSSVRSQPAISCARIKYGNSWTTRSNGDGNVPYW</sequence>
<dbReference type="EMBL" id="JACEFF010000816">
    <property type="protein sequence ID" value="KAH9630569.1"/>
    <property type="molecule type" value="Genomic_DNA"/>
</dbReference>